<dbReference type="EMBL" id="MU003826">
    <property type="protein sequence ID" value="KAF2718364.1"/>
    <property type="molecule type" value="Genomic_DNA"/>
</dbReference>
<evidence type="ECO:0000313" key="7">
    <source>
        <dbReference type="Proteomes" id="UP000799441"/>
    </source>
</evidence>
<dbReference type="Pfam" id="PF11968">
    <property type="entry name" value="Bmt2"/>
    <property type="match status" value="1"/>
</dbReference>
<gene>
    <name evidence="6" type="ORF">K431DRAFT_287753</name>
</gene>
<feature type="binding site" evidence="4">
    <location>
        <position position="117"/>
    </location>
    <ligand>
        <name>S-adenosyl-L-methionine</name>
        <dbReference type="ChEBI" id="CHEBI:59789"/>
    </ligand>
</feature>
<keyword evidence="3 4" id="KW-0949">S-adenosyl-L-methionine</keyword>
<reference evidence="6" key="1">
    <citation type="journal article" date="2020" name="Stud. Mycol.">
        <title>101 Dothideomycetes genomes: a test case for predicting lifestyles and emergence of pathogens.</title>
        <authorList>
            <person name="Haridas S."/>
            <person name="Albert R."/>
            <person name="Binder M."/>
            <person name="Bloem J."/>
            <person name="Labutti K."/>
            <person name="Salamov A."/>
            <person name="Andreopoulos B."/>
            <person name="Baker S."/>
            <person name="Barry K."/>
            <person name="Bills G."/>
            <person name="Bluhm B."/>
            <person name="Cannon C."/>
            <person name="Castanera R."/>
            <person name="Culley D."/>
            <person name="Daum C."/>
            <person name="Ezra D."/>
            <person name="Gonzalez J."/>
            <person name="Henrissat B."/>
            <person name="Kuo A."/>
            <person name="Liang C."/>
            <person name="Lipzen A."/>
            <person name="Lutzoni F."/>
            <person name="Magnuson J."/>
            <person name="Mondo S."/>
            <person name="Nolan M."/>
            <person name="Ohm R."/>
            <person name="Pangilinan J."/>
            <person name="Park H.-J."/>
            <person name="Ramirez L."/>
            <person name="Alfaro M."/>
            <person name="Sun H."/>
            <person name="Tritt A."/>
            <person name="Yoshinaga Y."/>
            <person name="Zwiers L.-H."/>
            <person name="Turgeon B."/>
            <person name="Goodwin S."/>
            <person name="Spatafora J."/>
            <person name="Crous P."/>
            <person name="Grigoriev I."/>
        </authorList>
    </citation>
    <scope>NUCLEOTIDE SEQUENCE</scope>
    <source>
        <strain evidence="6">CBS 116435</strain>
    </source>
</reference>
<dbReference type="GO" id="GO:0016433">
    <property type="term" value="F:rRNA (adenine) methyltransferase activity"/>
    <property type="evidence" value="ECO:0007669"/>
    <property type="project" value="UniProtKB-UniRule"/>
</dbReference>
<evidence type="ECO:0000256" key="1">
    <source>
        <dbReference type="ARBA" id="ARBA00022603"/>
    </source>
</evidence>
<dbReference type="Proteomes" id="UP000799441">
    <property type="component" value="Unassembled WGS sequence"/>
</dbReference>
<dbReference type="PANTHER" id="PTHR21008">
    <property type="entry name" value="S-ADENOSYLMETHIONINE SENSOR UPSTREAM OF MTORC1-RELATED"/>
    <property type="match status" value="1"/>
</dbReference>
<feature type="binding site" evidence="4">
    <location>
        <position position="137"/>
    </location>
    <ligand>
        <name>S-adenosyl-L-methionine</name>
        <dbReference type="ChEBI" id="CHEBI:59789"/>
    </ligand>
</feature>
<keyword evidence="2 4" id="KW-0808">Transferase</keyword>
<sequence>MGKSKPGKQVALSSGRPPTAKKPKSNLSSRSTRTTVRAYHELNKRLATARENGDVDAARRIEDDLRKLGGLKGYQQASIQGQAKDRGGDSSILLMDWLGELSADVDGQEKLRLLEVGALSTQNACSRSGVFEVERIDLNSQSEGIKQQDFMERPLPQSRAERFDVISLSLVLNFVPNPTGRGDMLRRACEFLDVERVSSGSACGTQRLLPALFLVLPAPCTVNSRYFTESRLTEIMESLGYSLIQRKQTSKLVYSLWQLKSRLREHKSFRKEMLNDGKSRNNFTVILE</sequence>
<organism evidence="6 7">
    <name type="scientific">Polychaeton citri CBS 116435</name>
    <dbReference type="NCBI Taxonomy" id="1314669"/>
    <lineage>
        <taxon>Eukaryota</taxon>
        <taxon>Fungi</taxon>
        <taxon>Dikarya</taxon>
        <taxon>Ascomycota</taxon>
        <taxon>Pezizomycotina</taxon>
        <taxon>Dothideomycetes</taxon>
        <taxon>Dothideomycetidae</taxon>
        <taxon>Capnodiales</taxon>
        <taxon>Capnodiaceae</taxon>
        <taxon>Polychaeton</taxon>
    </lineage>
</organism>
<evidence type="ECO:0000256" key="4">
    <source>
        <dbReference type="HAMAP-Rule" id="MF_03044"/>
    </source>
</evidence>
<comment type="subcellular location">
    <subcellularLocation>
        <location evidence="4">Nucleus</location>
        <location evidence="4">Nucleolus</location>
    </subcellularLocation>
</comment>
<evidence type="ECO:0000256" key="3">
    <source>
        <dbReference type="ARBA" id="ARBA00022691"/>
    </source>
</evidence>
<comment type="similarity">
    <text evidence="4">Belongs to the BMT2 family.</text>
</comment>
<evidence type="ECO:0000256" key="5">
    <source>
        <dbReference type="SAM" id="MobiDB-lite"/>
    </source>
</evidence>
<dbReference type="InterPro" id="IPR021867">
    <property type="entry name" value="Bmt2/SAMTOR"/>
</dbReference>
<keyword evidence="4" id="KW-0539">Nucleus</keyword>
<accession>A0A9P4ULC2</accession>
<dbReference type="InterPro" id="IPR029063">
    <property type="entry name" value="SAM-dependent_MTases_sf"/>
</dbReference>
<dbReference type="SUPFAM" id="SSF53335">
    <property type="entry name" value="S-adenosyl-L-methionine-dependent methyltransferases"/>
    <property type="match status" value="1"/>
</dbReference>
<comment type="function">
    <text evidence="4">S-adenosyl-L-methionine-dependent methyltransferase that specifically methylates the N(1) position of an adenine present in helix 65 in 25S rRNA.</text>
</comment>
<dbReference type="EC" id="2.1.1.-" evidence="4"/>
<dbReference type="HAMAP" id="MF_03044">
    <property type="entry name" value="BMT2"/>
    <property type="match status" value="1"/>
</dbReference>
<comment type="caution">
    <text evidence="6">The sequence shown here is derived from an EMBL/GenBank/DDBJ whole genome shotgun (WGS) entry which is preliminary data.</text>
</comment>
<keyword evidence="1 4" id="KW-0489">Methyltransferase</keyword>
<proteinExistence type="inferred from homology"/>
<feature type="region of interest" description="Disordered" evidence="5">
    <location>
        <begin position="1"/>
        <end position="36"/>
    </location>
</feature>
<feature type="compositionally biased region" description="Polar residues" evidence="5">
    <location>
        <begin position="25"/>
        <end position="35"/>
    </location>
</feature>
<keyword evidence="7" id="KW-1185">Reference proteome</keyword>
<evidence type="ECO:0000313" key="6">
    <source>
        <dbReference type="EMBL" id="KAF2718364.1"/>
    </source>
</evidence>
<dbReference type="AlphaFoldDB" id="A0A9P4ULC2"/>
<dbReference type="OrthoDB" id="5954793at2759"/>
<dbReference type="PANTHER" id="PTHR21008:SF1">
    <property type="entry name" value="25S RRNA (ADENINE(2142)-N(1))-METHYLTRANSFERASE"/>
    <property type="match status" value="1"/>
</dbReference>
<name>A0A9P4ULC2_9PEZI</name>
<protein>
    <recommendedName>
        <fullName evidence="4">25S rRNA adenine-N(1) methyltransferase</fullName>
        <ecNumber evidence="4">2.1.1.-</ecNumber>
    </recommendedName>
</protein>
<dbReference type="GO" id="GO:0005730">
    <property type="term" value="C:nucleolus"/>
    <property type="evidence" value="ECO:0007669"/>
    <property type="project" value="UniProtKB-SubCell"/>
</dbReference>
<evidence type="ECO:0000256" key="2">
    <source>
        <dbReference type="ARBA" id="ARBA00022679"/>
    </source>
</evidence>